<sequence>MGEDFFKYLPSEIVVNIFSRLPTRAAMACKCVCKPWLGLLATPEFANSHMSRSVPSIAGETHSKSYEVIEFVDDLGFNFDEEILGDVGFNFELPFDEPIHSSANGLIFLSGDDRGDLILCNPVTRDYIKLPSPRQTTSKDQLAFEKFGFGVSKTTGQYKVVRIFFEKPPHGANKNECQVYTVGTGTWRKVPLASQHSFFDNLGGLLFKGNLHWRVIEKIADDLVEWISFLDLETERFSNFSAPPYTDRIKTYLKTPCVLRDCLCLCYTTNDRELAIWSMKEYGDERSWTMEVLIGEAFEGHHVCHAFPFKVFENGDILMECDRDKLFYYSNKTTTYHDFSCQDDLNMEYISMTMYSPSFLTLKNFVMENVSSF</sequence>
<evidence type="ECO:0000313" key="3">
    <source>
        <dbReference type="EMBL" id="KAL1557565.1"/>
    </source>
</evidence>
<gene>
    <name evidence="3" type="ORF">AAHA92_08125</name>
</gene>
<dbReference type="InterPro" id="IPR001810">
    <property type="entry name" value="F-box_dom"/>
</dbReference>
<dbReference type="InterPro" id="IPR036047">
    <property type="entry name" value="F-box-like_dom_sf"/>
</dbReference>
<dbReference type="Pfam" id="PF12937">
    <property type="entry name" value="F-box-like"/>
    <property type="match status" value="1"/>
</dbReference>
<dbReference type="PANTHER" id="PTHR31672:SF13">
    <property type="entry name" value="F-BOX PROTEIN CPR30-LIKE"/>
    <property type="match status" value="1"/>
</dbReference>
<dbReference type="InterPro" id="IPR006527">
    <property type="entry name" value="F-box-assoc_dom_typ1"/>
</dbReference>
<evidence type="ECO:0000313" key="4">
    <source>
        <dbReference type="Proteomes" id="UP001567538"/>
    </source>
</evidence>
<organism evidence="3 4">
    <name type="scientific">Salvia divinorum</name>
    <name type="common">Maria pastora</name>
    <name type="synonym">Diviner's sage</name>
    <dbReference type="NCBI Taxonomy" id="28513"/>
    <lineage>
        <taxon>Eukaryota</taxon>
        <taxon>Viridiplantae</taxon>
        <taxon>Streptophyta</taxon>
        <taxon>Embryophyta</taxon>
        <taxon>Tracheophyta</taxon>
        <taxon>Spermatophyta</taxon>
        <taxon>Magnoliopsida</taxon>
        <taxon>eudicotyledons</taxon>
        <taxon>Gunneridae</taxon>
        <taxon>Pentapetalae</taxon>
        <taxon>asterids</taxon>
        <taxon>lamiids</taxon>
        <taxon>Lamiales</taxon>
        <taxon>Lamiaceae</taxon>
        <taxon>Nepetoideae</taxon>
        <taxon>Mentheae</taxon>
        <taxon>Salviinae</taxon>
        <taxon>Salvia</taxon>
        <taxon>Salvia subgen. Calosphace</taxon>
    </lineage>
</organism>
<accession>A0ABD1HM90</accession>
<keyword evidence="4" id="KW-1185">Reference proteome</keyword>
<dbReference type="Pfam" id="PF07734">
    <property type="entry name" value="FBA_1"/>
    <property type="match status" value="1"/>
</dbReference>
<dbReference type="AlphaFoldDB" id="A0ABD1HM90"/>
<proteinExistence type="predicted"/>
<dbReference type="InterPro" id="IPR050796">
    <property type="entry name" value="SCF_F-box_component"/>
</dbReference>
<reference evidence="3 4" key="1">
    <citation type="submission" date="2024-06" db="EMBL/GenBank/DDBJ databases">
        <title>A chromosome level genome sequence of Diviner's sage (Salvia divinorum).</title>
        <authorList>
            <person name="Ford S.A."/>
            <person name="Ro D.-K."/>
            <person name="Ness R.W."/>
            <person name="Phillips M.A."/>
        </authorList>
    </citation>
    <scope>NUCLEOTIDE SEQUENCE [LARGE SCALE GENOMIC DNA]</scope>
    <source>
        <strain evidence="3">SAF-2024a</strain>
        <tissue evidence="3">Leaf</tissue>
    </source>
</reference>
<dbReference type="Proteomes" id="UP001567538">
    <property type="component" value="Unassembled WGS sequence"/>
</dbReference>
<feature type="domain" description="F-box associated beta-propeller type 1" evidence="1">
    <location>
        <begin position="103"/>
        <end position="359"/>
    </location>
</feature>
<protein>
    <submittedName>
        <fullName evidence="3">F-box protein CPR1-like</fullName>
    </submittedName>
</protein>
<dbReference type="InterPro" id="IPR017451">
    <property type="entry name" value="F-box-assoc_interact_dom"/>
</dbReference>
<comment type="caution">
    <text evidence="3">The sequence shown here is derived from an EMBL/GenBank/DDBJ whole genome shotgun (WGS) entry which is preliminary data.</text>
</comment>
<dbReference type="PANTHER" id="PTHR31672">
    <property type="entry name" value="BNACNNG10540D PROTEIN"/>
    <property type="match status" value="1"/>
</dbReference>
<dbReference type="SUPFAM" id="SSF81383">
    <property type="entry name" value="F-box domain"/>
    <property type="match status" value="1"/>
</dbReference>
<dbReference type="EMBL" id="JBEAFC010000004">
    <property type="protein sequence ID" value="KAL1557565.1"/>
    <property type="molecule type" value="Genomic_DNA"/>
</dbReference>
<dbReference type="Gene3D" id="1.20.1280.50">
    <property type="match status" value="1"/>
</dbReference>
<evidence type="ECO:0000259" key="2">
    <source>
        <dbReference type="Pfam" id="PF12937"/>
    </source>
</evidence>
<dbReference type="CDD" id="cd22157">
    <property type="entry name" value="F-box_AtFBW1-like"/>
    <property type="match status" value="1"/>
</dbReference>
<evidence type="ECO:0000259" key="1">
    <source>
        <dbReference type="Pfam" id="PF07734"/>
    </source>
</evidence>
<feature type="domain" description="F-box" evidence="2">
    <location>
        <begin position="8"/>
        <end position="41"/>
    </location>
</feature>
<name>A0ABD1HM90_SALDI</name>
<dbReference type="NCBIfam" id="TIGR01640">
    <property type="entry name" value="F_box_assoc_1"/>
    <property type="match status" value="1"/>
</dbReference>